<feature type="transmembrane region" description="Helical" evidence="10">
    <location>
        <begin position="160"/>
        <end position="180"/>
    </location>
</feature>
<dbReference type="Proteomes" id="UP000316079">
    <property type="component" value="Unassembled WGS sequence"/>
</dbReference>
<evidence type="ECO:0000313" key="12">
    <source>
        <dbReference type="Proteomes" id="UP000316079"/>
    </source>
</evidence>
<name>A0A553QQ96_9TELE</name>
<evidence type="ECO:0000256" key="8">
    <source>
        <dbReference type="ARBA" id="ARBA00023303"/>
    </source>
</evidence>
<comment type="similarity">
    <text evidence="2">Belongs to the CALHM family.</text>
</comment>
<dbReference type="EMBL" id="SRMA01025705">
    <property type="protein sequence ID" value="TRY91898.1"/>
    <property type="molecule type" value="Genomic_DNA"/>
</dbReference>
<evidence type="ECO:0000256" key="6">
    <source>
        <dbReference type="ARBA" id="ARBA00023065"/>
    </source>
</evidence>
<proteinExistence type="inferred from homology"/>
<keyword evidence="12" id="KW-1185">Reference proteome</keyword>
<sequence length="332" mass="37255">MTGQEHLNLDSGLMKSLFAPGNAFVVAFIFLVFQYSFKLEFQCPCNAFDSKTFSLLYAFLPALGLFSLLTLGTKTCTFMYTQSGFSKMCAISFLKHFFRNMILSSMWIVTVFIDGDAWVCLQLTRENITNWFDQIPCKDNSSLTTWESTAIRRQQAFSQVIGLSVLFGLPGVYLLVALIIRFCCNGPFQSLLQGLYEEETIKCIEKEMRKRIHNHTKKECKNEFIKTEWEKFLNGLSNKKNGNSATSGTSHDTTGASSSQPGTSAKSLVQPGRLEGSQTHSDTTGACSRQPSTSAESLEQPDAQMKRIRKKMSQSREGLFEKDQSDMAESHV</sequence>
<dbReference type="OrthoDB" id="8813775at2759"/>
<dbReference type="Pfam" id="PF14798">
    <property type="entry name" value="Ca_hom_mod"/>
    <property type="match status" value="1"/>
</dbReference>
<dbReference type="PANTHER" id="PTHR32261:SF1">
    <property type="entry name" value="CALCIUM HOMEOSTASIS MODULATOR PROTEIN"/>
    <property type="match status" value="1"/>
</dbReference>
<evidence type="ECO:0000256" key="7">
    <source>
        <dbReference type="ARBA" id="ARBA00023136"/>
    </source>
</evidence>
<dbReference type="GO" id="GO:0005886">
    <property type="term" value="C:plasma membrane"/>
    <property type="evidence" value="ECO:0007669"/>
    <property type="project" value="TreeGrafter"/>
</dbReference>
<feature type="region of interest" description="Disordered" evidence="9">
    <location>
        <begin position="237"/>
        <end position="332"/>
    </location>
</feature>
<comment type="caution">
    <text evidence="11">The sequence shown here is derived from an EMBL/GenBank/DDBJ whole genome shotgun (WGS) entry which is preliminary data.</text>
</comment>
<feature type="transmembrane region" description="Helical" evidence="10">
    <location>
        <begin position="54"/>
        <end position="72"/>
    </location>
</feature>
<organism evidence="11 12">
    <name type="scientific">Danionella cerebrum</name>
    <dbReference type="NCBI Taxonomy" id="2873325"/>
    <lineage>
        <taxon>Eukaryota</taxon>
        <taxon>Metazoa</taxon>
        <taxon>Chordata</taxon>
        <taxon>Craniata</taxon>
        <taxon>Vertebrata</taxon>
        <taxon>Euteleostomi</taxon>
        <taxon>Actinopterygii</taxon>
        <taxon>Neopterygii</taxon>
        <taxon>Teleostei</taxon>
        <taxon>Ostariophysi</taxon>
        <taxon>Cypriniformes</taxon>
        <taxon>Danionidae</taxon>
        <taxon>Danioninae</taxon>
        <taxon>Danionella</taxon>
    </lineage>
</organism>
<evidence type="ECO:0000256" key="2">
    <source>
        <dbReference type="ARBA" id="ARBA00008497"/>
    </source>
</evidence>
<keyword evidence="5 10" id="KW-1133">Transmembrane helix</keyword>
<feature type="transmembrane region" description="Helical" evidence="10">
    <location>
        <begin position="12"/>
        <end position="33"/>
    </location>
</feature>
<feature type="compositionally biased region" description="Basic and acidic residues" evidence="9">
    <location>
        <begin position="318"/>
        <end position="332"/>
    </location>
</feature>
<evidence type="ECO:0000256" key="3">
    <source>
        <dbReference type="ARBA" id="ARBA00022448"/>
    </source>
</evidence>
<evidence type="ECO:0000256" key="4">
    <source>
        <dbReference type="ARBA" id="ARBA00022692"/>
    </source>
</evidence>
<dbReference type="PANTHER" id="PTHR32261">
    <property type="entry name" value="CALCIUM HOMEOSTASIS MODULATOR PROTEIN"/>
    <property type="match status" value="1"/>
</dbReference>
<evidence type="ECO:0000313" key="11">
    <source>
        <dbReference type="EMBL" id="TRY91898.1"/>
    </source>
</evidence>
<reference evidence="11 12" key="1">
    <citation type="journal article" date="2019" name="Sci. Data">
        <title>Hybrid genome assembly and annotation of Danionella translucida.</title>
        <authorList>
            <person name="Kadobianskyi M."/>
            <person name="Schulze L."/>
            <person name="Schuelke M."/>
            <person name="Judkewitz B."/>
        </authorList>
    </citation>
    <scope>NUCLEOTIDE SEQUENCE [LARGE SCALE GENOMIC DNA]</scope>
    <source>
        <strain evidence="11 12">Bolton</strain>
    </source>
</reference>
<protein>
    <submittedName>
        <fullName evidence="11">Uncharacterized protein</fullName>
    </submittedName>
</protein>
<feature type="compositionally biased region" description="Polar residues" evidence="9">
    <location>
        <begin position="276"/>
        <end position="297"/>
    </location>
</feature>
<dbReference type="GO" id="GO:0005261">
    <property type="term" value="F:monoatomic cation channel activity"/>
    <property type="evidence" value="ECO:0007669"/>
    <property type="project" value="TreeGrafter"/>
</dbReference>
<accession>A0A553QQ96</accession>
<dbReference type="InterPro" id="IPR029569">
    <property type="entry name" value="CALHM"/>
</dbReference>
<keyword evidence="3" id="KW-0813">Transport</keyword>
<gene>
    <name evidence="11" type="ORF">DNTS_024112</name>
</gene>
<keyword evidence="6" id="KW-0406">Ion transport</keyword>
<evidence type="ECO:0000256" key="10">
    <source>
        <dbReference type="SAM" id="Phobius"/>
    </source>
</evidence>
<evidence type="ECO:0000256" key="5">
    <source>
        <dbReference type="ARBA" id="ARBA00022989"/>
    </source>
</evidence>
<keyword evidence="4 10" id="KW-0812">Transmembrane</keyword>
<evidence type="ECO:0000256" key="1">
    <source>
        <dbReference type="ARBA" id="ARBA00004141"/>
    </source>
</evidence>
<dbReference type="AlphaFoldDB" id="A0A553QQ96"/>
<keyword evidence="8" id="KW-0407">Ion channel</keyword>
<evidence type="ECO:0000256" key="9">
    <source>
        <dbReference type="SAM" id="MobiDB-lite"/>
    </source>
</evidence>
<comment type="subcellular location">
    <subcellularLocation>
        <location evidence="1">Membrane</location>
        <topology evidence="1">Multi-pass membrane protein</topology>
    </subcellularLocation>
</comment>
<dbReference type="GO" id="GO:1904669">
    <property type="term" value="P:ATP export"/>
    <property type="evidence" value="ECO:0007669"/>
    <property type="project" value="UniProtKB-ARBA"/>
</dbReference>
<keyword evidence="7 10" id="KW-0472">Membrane</keyword>
<feature type="compositionally biased region" description="Polar residues" evidence="9">
    <location>
        <begin position="237"/>
        <end position="267"/>
    </location>
</feature>